<organism evidence="4 5">
    <name type="scientific">Emiliania huxleyi (strain CCMP1516)</name>
    <dbReference type="NCBI Taxonomy" id="280463"/>
    <lineage>
        <taxon>Eukaryota</taxon>
        <taxon>Haptista</taxon>
        <taxon>Haptophyta</taxon>
        <taxon>Prymnesiophyceae</taxon>
        <taxon>Isochrysidales</taxon>
        <taxon>Noelaerhabdaceae</taxon>
        <taxon>Emiliania</taxon>
    </lineage>
</organism>
<evidence type="ECO:0000256" key="1">
    <source>
        <dbReference type="ARBA" id="ARBA00008335"/>
    </source>
</evidence>
<dbReference type="GO" id="GO:0015293">
    <property type="term" value="F:symporter activity"/>
    <property type="evidence" value="ECO:0007669"/>
    <property type="project" value="InterPro"/>
</dbReference>
<dbReference type="KEGG" id="ehx:EMIHUDRAFT_118440"/>
<keyword evidence="3" id="KW-0472">Membrane</keyword>
<reference evidence="5" key="1">
    <citation type="journal article" date="2013" name="Nature">
        <title>Pan genome of the phytoplankton Emiliania underpins its global distribution.</title>
        <authorList>
            <person name="Read B.A."/>
            <person name="Kegel J."/>
            <person name="Klute M.J."/>
            <person name="Kuo A."/>
            <person name="Lefebvre S.C."/>
            <person name="Maumus F."/>
            <person name="Mayer C."/>
            <person name="Miller J."/>
            <person name="Monier A."/>
            <person name="Salamov A."/>
            <person name="Young J."/>
            <person name="Aguilar M."/>
            <person name="Claverie J.M."/>
            <person name="Frickenhaus S."/>
            <person name="Gonzalez K."/>
            <person name="Herman E.K."/>
            <person name="Lin Y.C."/>
            <person name="Napier J."/>
            <person name="Ogata H."/>
            <person name="Sarno A.F."/>
            <person name="Shmutz J."/>
            <person name="Schroeder D."/>
            <person name="de Vargas C."/>
            <person name="Verret F."/>
            <person name="von Dassow P."/>
            <person name="Valentin K."/>
            <person name="Van de Peer Y."/>
            <person name="Wheeler G."/>
            <person name="Dacks J.B."/>
            <person name="Delwiche C.F."/>
            <person name="Dyhrman S.T."/>
            <person name="Glockner G."/>
            <person name="John U."/>
            <person name="Richards T."/>
            <person name="Worden A.Z."/>
            <person name="Zhang X."/>
            <person name="Grigoriev I.V."/>
            <person name="Allen A.E."/>
            <person name="Bidle K."/>
            <person name="Borodovsky M."/>
            <person name="Bowler C."/>
            <person name="Brownlee C."/>
            <person name="Cock J.M."/>
            <person name="Elias M."/>
            <person name="Gladyshev V.N."/>
            <person name="Groth M."/>
            <person name="Guda C."/>
            <person name="Hadaegh A."/>
            <person name="Iglesias-Rodriguez M.D."/>
            <person name="Jenkins J."/>
            <person name="Jones B.M."/>
            <person name="Lawson T."/>
            <person name="Leese F."/>
            <person name="Lindquist E."/>
            <person name="Lobanov A."/>
            <person name="Lomsadze A."/>
            <person name="Malik S.B."/>
            <person name="Marsh M.E."/>
            <person name="Mackinder L."/>
            <person name="Mock T."/>
            <person name="Mueller-Roeber B."/>
            <person name="Pagarete A."/>
            <person name="Parker M."/>
            <person name="Probert I."/>
            <person name="Quesneville H."/>
            <person name="Raines C."/>
            <person name="Rensing S.A."/>
            <person name="Riano-Pachon D.M."/>
            <person name="Richier S."/>
            <person name="Rokitta S."/>
            <person name="Shiraiwa Y."/>
            <person name="Soanes D.M."/>
            <person name="van der Giezen M."/>
            <person name="Wahlund T.M."/>
            <person name="Williams B."/>
            <person name="Wilson W."/>
            <person name="Wolfe G."/>
            <person name="Wurch L.L."/>
        </authorList>
    </citation>
    <scope>NUCLEOTIDE SEQUENCE</scope>
</reference>
<dbReference type="GO" id="GO:0005886">
    <property type="term" value="C:plasma membrane"/>
    <property type="evidence" value="ECO:0007669"/>
    <property type="project" value="TreeGrafter"/>
</dbReference>
<dbReference type="RefSeq" id="XP_005770107.1">
    <property type="nucleotide sequence ID" value="XM_005770050.1"/>
</dbReference>
<evidence type="ECO:0000313" key="5">
    <source>
        <dbReference type="Proteomes" id="UP000013827"/>
    </source>
</evidence>
<feature type="transmembrane region" description="Helical" evidence="3">
    <location>
        <begin position="75"/>
        <end position="95"/>
    </location>
</feature>
<keyword evidence="3" id="KW-1133">Transmembrane helix</keyword>
<dbReference type="HOGENOM" id="CLU_431145_0_0_1"/>
<feature type="transmembrane region" description="Helical" evidence="3">
    <location>
        <begin position="248"/>
        <end position="267"/>
    </location>
</feature>
<feature type="compositionally biased region" description="Polar residues" evidence="2">
    <location>
        <begin position="569"/>
        <end position="584"/>
    </location>
</feature>
<dbReference type="PANTHER" id="PTHR11328:SF24">
    <property type="entry name" value="MAJOR FACILITATOR SUPERFAMILY (MFS) PROFILE DOMAIN-CONTAINING PROTEIN"/>
    <property type="match status" value="1"/>
</dbReference>
<dbReference type="OMA" id="IAYACSD"/>
<accession>A0A0D3J2E3</accession>
<feature type="transmembrane region" description="Helical" evidence="3">
    <location>
        <begin position="136"/>
        <end position="154"/>
    </location>
</feature>
<feature type="region of interest" description="Disordered" evidence="2">
    <location>
        <begin position="569"/>
        <end position="592"/>
    </location>
</feature>
<dbReference type="EnsemblProtists" id="EOD17678">
    <property type="protein sequence ID" value="EOD17678"/>
    <property type="gene ID" value="EMIHUDRAFT_118440"/>
</dbReference>
<feature type="transmembrane region" description="Helical" evidence="3">
    <location>
        <begin position="510"/>
        <end position="529"/>
    </location>
</feature>
<keyword evidence="3" id="KW-0812">Transmembrane</keyword>
<feature type="transmembrane region" description="Helical" evidence="3">
    <location>
        <begin position="535"/>
        <end position="553"/>
    </location>
</feature>
<dbReference type="Pfam" id="PF13347">
    <property type="entry name" value="MFS_2"/>
    <property type="match status" value="2"/>
</dbReference>
<dbReference type="Gene3D" id="1.20.1250.20">
    <property type="entry name" value="MFS general substrate transporter like domains"/>
    <property type="match status" value="2"/>
</dbReference>
<evidence type="ECO:0000256" key="2">
    <source>
        <dbReference type="SAM" id="MobiDB-lite"/>
    </source>
</evidence>
<feature type="transmembrane region" description="Helical" evidence="3">
    <location>
        <begin position="418"/>
        <end position="438"/>
    </location>
</feature>
<dbReference type="AlphaFoldDB" id="A0A0D3J2E3"/>
<evidence type="ECO:0000313" key="4">
    <source>
        <dbReference type="EnsemblProtists" id="EOD17678"/>
    </source>
</evidence>
<dbReference type="PaxDb" id="2903-EOD17678"/>
<dbReference type="InterPro" id="IPR039672">
    <property type="entry name" value="MFS_2"/>
</dbReference>
<comment type="similarity">
    <text evidence="1">Belongs to the major facilitator superfamily.</text>
</comment>
<dbReference type="SUPFAM" id="SSF103473">
    <property type="entry name" value="MFS general substrate transporter"/>
    <property type="match status" value="1"/>
</dbReference>
<feature type="transmembrane region" description="Helical" evidence="3">
    <location>
        <begin position="161"/>
        <end position="181"/>
    </location>
</feature>
<evidence type="ECO:0000256" key="3">
    <source>
        <dbReference type="SAM" id="Phobius"/>
    </source>
</evidence>
<evidence type="ECO:0008006" key="6">
    <source>
        <dbReference type="Google" id="ProtNLM"/>
    </source>
</evidence>
<dbReference type="Proteomes" id="UP000013827">
    <property type="component" value="Unassembled WGS sequence"/>
</dbReference>
<proteinExistence type="inferred from homology"/>
<keyword evidence="5" id="KW-1185">Reference proteome</keyword>
<feature type="transmembrane region" description="Helical" evidence="3">
    <location>
        <begin position="218"/>
        <end position="241"/>
    </location>
</feature>
<name>A0A0D3J2E3_EMIH1</name>
<dbReference type="InterPro" id="IPR036259">
    <property type="entry name" value="MFS_trans_sf"/>
</dbReference>
<dbReference type="PANTHER" id="PTHR11328">
    <property type="entry name" value="MAJOR FACILITATOR SUPERFAMILY DOMAIN-CONTAINING PROTEIN"/>
    <property type="match status" value="1"/>
</dbReference>
<reference evidence="4" key="2">
    <citation type="submission" date="2024-10" db="UniProtKB">
        <authorList>
            <consortium name="EnsemblProtists"/>
        </authorList>
    </citation>
    <scope>IDENTIFICATION</scope>
</reference>
<sequence length="609" mass="64952">MAPAVRYNEKLSKGTAFAYSFLRTAVSGFDLTALGMDVMAQAMIVSVCKSFDFLLGFLVGTASDNVRTRWGRRKPFVALAFPLGVISMFFLVYPVPFARAAHASQARASPPLGGMELTSDYSERVTLFSVKVFCHFVGYMVPNGCGLFLAGYFANDVLSLYAALVIATLSGAALAVLLLLVHERNESADDGVGDGKGDGTGGEIDEDPPIPPVDNASLFFLVNVIILVFSFAATPVFWWLARRFGKRPVLLANSAVEVIIYGVGFVWPPADAPFALVVVIGIGVGMGSVVTFMVMDSMLADCIDYDAMHTGRRAEAVYTVAEASPSHHGGCECGCGVKCKAPYLRWSCPGDIAYACSDGFDAPPLYGDPDRLAPCVQQDSEGVLWTVRIFMLGLPHLAARRMSARPTGTDPLEWRRIVGLPTLLFIWALAAAWCTTLWRCYPISKEVHEAIIAASEQAETKGVAADPITGKPISRVRDSPTTLLAEHFWPGEQRRAAAAGSLAKGAAPLIAVRLGMWVAGFGGILLAVGLTRGDVQGYVVSFGAVVASALMLLMPYDAVRLRTALGNSGSEKLGTGQASGQAFTMRTPSPSLSLSLSARSVSATRQEMM</sequence>
<protein>
    <recommendedName>
        <fullName evidence="6">Major facilitator superfamily associated domain-containing protein</fullName>
    </recommendedName>
</protein>
<dbReference type="GeneID" id="17263827"/>
<feature type="transmembrane region" description="Helical" evidence="3">
    <location>
        <begin position="273"/>
        <end position="295"/>
    </location>
</feature>
<dbReference type="GO" id="GO:0008643">
    <property type="term" value="P:carbohydrate transport"/>
    <property type="evidence" value="ECO:0007669"/>
    <property type="project" value="InterPro"/>
</dbReference>